<organism evidence="1 2">
    <name type="scientific">Phytophthora palmivora</name>
    <dbReference type="NCBI Taxonomy" id="4796"/>
    <lineage>
        <taxon>Eukaryota</taxon>
        <taxon>Sar</taxon>
        <taxon>Stramenopiles</taxon>
        <taxon>Oomycota</taxon>
        <taxon>Peronosporomycetes</taxon>
        <taxon>Peronosporales</taxon>
        <taxon>Peronosporaceae</taxon>
        <taxon>Phytophthora</taxon>
    </lineage>
</organism>
<accession>A0A2P4Y581</accession>
<evidence type="ECO:0000313" key="1">
    <source>
        <dbReference type="EMBL" id="POM72953.1"/>
    </source>
</evidence>
<proteinExistence type="predicted"/>
<dbReference type="OrthoDB" id="129510at2759"/>
<gene>
    <name evidence="1" type="ORF">PHPALM_10254</name>
</gene>
<reference evidence="1 2" key="1">
    <citation type="journal article" date="2017" name="Genome Biol. Evol.">
        <title>Phytophthora megakarya and P. palmivora, closely related causal agents of cacao black pod rot, underwent increases in genome sizes and gene numbers by different mechanisms.</title>
        <authorList>
            <person name="Ali S.S."/>
            <person name="Shao J."/>
            <person name="Lary D.J."/>
            <person name="Kronmiller B."/>
            <person name="Shen D."/>
            <person name="Strem M.D."/>
            <person name="Amoako-Attah I."/>
            <person name="Akrofi A.Y."/>
            <person name="Begoude B.A."/>
            <person name="Ten Hoopen G.M."/>
            <person name="Coulibaly K."/>
            <person name="Kebe B.I."/>
            <person name="Melnick R.L."/>
            <person name="Guiltinan M.J."/>
            <person name="Tyler B.M."/>
            <person name="Meinhardt L.W."/>
            <person name="Bailey B.A."/>
        </authorList>
    </citation>
    <scope>NUCLEOTIDE SEQUENCE [LARGE SCALE GENOMIC DNA]</scope>
    <source>
        <strain evidence="2">sbr112.9</strain>
    </source>
</reference>
<sequence>MEADKTIDAEELYDHGYEGFLEEKNYNMVVYLSMAMKVMQYIIISVQDMYMECLCKTCSHHKNQDELEEKHIRKTSVALPPKQFHRRVPDVLCVVDNELYNQPWST</sequence>
<name>A0A2P4Y581_9STRA</name>
<dbReference type="Proteomes" id="UP000237271">
    <property type="component" value="Unassembled WGS sequence"/>
</dbReference>
<protein>
    <submittedName>
        <fullName evidence="1">Uncharacterized protein</fullName>
    </submittedName>
</protein>
<dbReference type="AlphaFoldDB" id="A0A2P4Y581"/>
<evidence type="ECO:0000313" key="2">
    <source>
        <dbReference type="Proteomes" id="UP000237271"/>
    </source>
</evidence>
<dbReference type="EMBL" id="NCKW01005369">
    <property type="protein sequence ID" value="POM72953.1"/>
    <property type="molecule type" value="Genomic_DNA"/>
</dbReference>
<comment type="caution">
    <text evidence="1">The sequence shown here is derived from an EMBL/GenBank/DDBJ whole genome shotgun (WGS) entry which is preliminary data.</text>
</comment>
<keyword evidence="2" id="KW-1185">Reference proteome</keyword>